<dbReference type="Pfam" id="PF25431">
    <property type="entry name" value="zf-C17orf113"/>
    <property type="match status" value="1"/>
</dbReference>
<sequence length="626" mass="70170">PQETPAEQSSDSSEVGTRNERPERESDEETSGSSVPAQDSEEVKSQPVPVRSFQKQWLVLHPWLRYDGQAMYCATCVNAGCRNVFTTGCRNFKTSSLNDHIGGRDHKNTVNVPKDQENQAKMEEIVLCEKSKGMIVRIKVMNWLVKEGLPICKFTPMLKLLSDLNTPDIKLTEEEATAATDSDEEDSKRDGKTARKPNDYKSRWTAIELLSAMSDVAEEEVKEKLQASPFVTVLTDESTDISQKKRLVISAQITDPATAKPTTHFVTNVTIAAGTGRAITAELLQQMKSRGIMADKIMGLGSDGASVMTGKKEGVAGLLKRENPHLLNVHCVAHRFNLCTSQAADNIKYMNDYQKVLCDLFYYFKASSTRCSKLEAVQEILDSPQLKVKEVHGVRWLSFFQALETVYRILEPLITYLDDQAKQTDPKAAGLRSKIATEKFVSMTYILMDVIPIIGKLNLFFQKENVDVALIQVKVDHCISDLEKLLEEDGFHQQKLNKDLDTDAHIYNGANGQYPVTGCPADQITSTKTQFIQQLIQNIQSRFQEDCDLLAAFGVLGMRPLSVLSKAELKTWGNKDIQRLTDHFGEEQVHEYMEDKVKMQAKSKPILCAMSAQAEWVELKETVLAE</sequence>
<dbReference type="InterPro" id="IPR057456">
    <property type="entry name" value="Znf_C17orf113"/>
</dbReference>
<dbReference type="SUPFAM" id="SSF53098">
    <property type="entry name" value="Ribonuclease H-like"/>
    <property type="match status" value="1"/>
</dbReference>
<proteinExistence type="predicted"/>
<dbReference type="PANTHER" id="PTHR46880:SF5">
    <property type="entry name" value="DUF4371 DOMAIN-CONTAINING PROTEIN"/>
    <property type="match status" value="1"/>
</dbReference>
<comment type="caution">
    <text evidence="3">The sequence shown here is derived from an EMBL/GenBank/DDBJ whole genome shotgun (WGS) entry which is preliminary data.</text>
</comment>
<dbReference type="InterPro" id="IPR012337">
    <property type="entry name" value="RNaseH-like_sf"/>
</dbReference>
<feature type="non-terminal residue" evidence="3">
    <location>
        <position position="626"/>
    </location>
</feature>
<evidence type="ECO:0000259" key="2">
    <source>
        <dbReference type="Pfam" id="PF25431"/>
    </source>
</evidence>
<feature type="non-terminal residue" evidence="3">
    <location>
        <position position="1"/>
    </location>
</feature>
<dbReference type="Proteomes" id="UP001519460">
    <property type="component" value="Unassembled WGS sequence"/>
</dbReference>
<gene>
    <name evidence="3" type="ORF">BaRGS_00040467</name>
</gene>
<dbReference type="PANTHER" id="PTHR46880">
    <property type="entry name" value="RAS-ASSOCIATING DOMAIN-CONTAINING PROTEIN"/>
    <property type="match status" value="1"/>
</dbReference>
<organism evidence="3 4">
    <name type="scientific">Batillaria attramentaria</name>
    <dbReference type="NCBI Taxonomy" id="370345"/>
    <lineage>
        <taxon>Eukaryota</taxon>
        <taxon>Metazoa</taxon>
        <taxon>Spiralia</taxon>
        <taxon>Lophotrochozoa</taxon>
        <taxon>Mollusca</taxon>
        <taxon>Gastropoda</taxon>
        <taxon>Caenogastropoda</taxon>
        <taxon>Sorbeoconcha</taxon>
        <taxon>Cerithioidea</taxon>
        <taxon>Batillariidae</taxon>
        <taxon>Batillaria</taxon>
    </lineage>
</organism>
<name>A0ABD0IZZ6_9CAEN</name>
<keyword evidence="4" id="KW-1185">Reference proteome</keyword>
<feature type="region of interest" description="Disordered" evidence="1">
    <location>
        <begin position="1"/>
        <end position="47"/>
    </location>
</feature>
<accession>A0ABD0IZZ6</accession>
<evidence type="ECO:0000313" key="3">
    <source>
        <dbReference type="EMBL" id="KAK7443280.1"/>
    </source>
</evidence>
<feature type="compositionally biased region" description="Polar residues" evidence="1">
    <location>
        <begin position="1"/>
        <end position="16"/>
    </location>
</feature>
<feature type="compositionally biased region" description="Basic and acidic residues" evidence="1">
    <location>
        <begin position="186"/>
        <end position="197"/>
    </location>
</feature>
<protein>
    <recommendedName>
        <fullName evidence="2">C17orf113 probable zinc finger domain-containing protein</fullName>
    </recommendedName>
</protein>
<evidence type="ECO:0000256" key="1">
    <source>
        <dbReference type="SAM" id="MobiDB-lite"/>
    </source>
</evidence>
<feature type="domain" description="C17orf113 probable zinc finger" evidence="2">
    <location>
        <begin position="61"/>
        <end position="112"/>
    </location>
</feature>
<dbReference type="EMBL" id="JACVVK020000820">
    <property type="protein sequence ID" value="KAK7443280.1"/>
    <property type="molecule type" value="Genomic_DNA"/>
</dbReference>
<dbReference type="AlphaFoldDB" id="A0ABD0IZZ6"/>
<feature type="region of interest" description="Disordered" evidence="1">
    <location>
        <begin position="173"/>
        <end position="197"/>
    </location>
</feature>
<evidence type="ECO:0000313" key="4">
    <source>
        <dbReference type="Proteomes" id="UP001519460"/>
    </source>
</evidence>
<reference evidence="3 4" key="1">
    <citation type="journal article" date="2023" name="Sci. Data">
        <title>Genome assembly of the Korean intertidal mud-creeper Batillaria attramentaria.</title>
        <authorList>
            <person name="Patra A.K."/>
            <person name="Ho P.T."/>
            <person name="Jun S."/>
            <person name="Lee S.J."/>
            <person name="Kim Y."/>
            <person name="Won Y.J."/>
        </authorList>
    </citation>
    <scope>NUCLEOTIDE SEQUENCE [LARGE SCALE GENOMIC DNA]</scope>
    <source>
        <strain evidence="3">Wonlab-2016</strain>
    </source>
</reference>